<evidence type="ECO:0000313" key="1">
    <source>
        <dbReference type="EMBL" id="CAG2237723.1"/>
    </source>
</evidence>
<protein>
    <submittedName>
        <fullName evidence="1">Uncharacterized protein</fullName>
    </submittedName>
</protein>
<accession>A0A8S3TUY5</accession>
<dbReference type="Proteomes" id="UP000683360">
    <property type="component" value="Unassembled WGS sequence"/>
</dbReference>
<gene>
    <name evidence="1" type="ORF">MEDL_50175</name>
</gene>
<name>A0A8S3TUY5_MYTED</name>
<dbReference type="AlphaFoldDB" id="A0A8S3TUY5"/>
<organism evidence="1 2">
    <name type="scientific">Mytilus edulis</name>
    <name type="common">Blue mussel</name>
    <dbReference type="NCBI Taxonomy" id="6550"/>
    <lineage>
        <taxon>Eukaryota</taxon>
        <taxon>Metazoa</taxon>
        <taxon>Spiralia</taxon>
        <taxon>Lophotrochozoa</taxon>
        <taxon>Mollusca</taxon>
        <taxon>Bivalvia</taxon>
        <taxon>Autobranchia</taxon>
        <taxon>Pteriomorphia</taxon>
        <taxon>Mytilida</taxon>
        <taxon>Mytiloidea</taxon>
        <taxon>Mytilidae</taxon>
        <taxon>Mytilinae</taxon>
        <taxon>Mytilus</taxon>
    </lineage>
</organism>
<proteinExistence type="predicted"/>
<evidence type="ECO:0000313" key="2">
    <source>
        <dbReference type="Proteomes" id="UP000683360"/>
    </source>
</evidence>
<keyword evidence="2" id="KW-1185">Reference proteome</keyword>
<comment type="caution">
    <text evidence="1">The sequence shown here is derived from an EMBL/GenBank/DDBJ whole genome shotgun (WGS) entry which is preliminary data.</text>
</comment>
<dbReference type="EMBL" id="CAJPWZ010002401">
    <property type="protein sequence ID" value="CAG2237723.1"/>
    <property type="molecule type" value="Genomic_DNA"/>
</dbReference>
<sequence length="192" mass="22871">MTYEDYLQSIYYNPEHPGSLGGVEKLYRAVRKEGKFVLAKIKRWLEKQDSFTLHRQINRKFKRRRFKTPTRKRLLFSESLSPVFGPENGQNVADLNEQEGISIEWETEETKEDTIDDSPVSLFEEVNKLRVRLYHLEAMLIAHVCKCKYDQEIISIEWETEETKEDTIDDSPVILFEEVNKLRVRLYHLRLC</sequence>
<reference evidence="1" key="1">
    <citation type="submission" date="2021-03" db="EMBL/GenBank/DDBJ databases">
        <authorList>
            <person name="Bekaert M."/>
        </authorList>
    </citation>
    <scope>NUCLEOTIDE SEQUENCE</scope>
</reference>